<reference evidence="4" key="1">
    <citation type="journal article" date="2019" name="Int. J. Syst. Evol. Microbiol.">
        <title>The Global Catalogue of Microorganisms (GCM) 10K type strain sequencing project: providing services to taxonomists for standard genome sequencing and annotation.</title>
        <authorList>
            <consortium name="The Broad Institute Genomics Platform"/>
            <consortium name="The Broad Institute Genome Sequencing Center for Infectious Disease"/>
            <person name="Wu L."/>
            <person name="Ma J."/>
        </authorList>
    </citation>
    <scope>NUCLEOTIDE SEQUENCE [LARGE SCALE GENOMIC DNA]</scope>
    <source>
        <strain evidence="4">CCUG 53762</strain>
    </source>
</reference>
<dbReference type="Proteomes" id="UP001597118">
    <property type="component" value="Unassembled WGS sequence"/>
</dbReference>
<name>A0ABW4IH16_9SPHI</name>
<evidence type="ECO:0000313" key="3">
    <source>
        <dbReference type="EMBL" id="MFD1631284.1"/>
    </source>
</evidence>
<dbReference type="RefSeq" id="WP_379663653.1">
    <property type="nucleotide sequence ID" value="NZ_JBHUDG010000045.1"/>
</dbReference>
<sequence>MKRKLQISTLTVLFMLCLTAVVYAQYPQYISVKSGNWDSLDTWEYKLNAGSTSATPTAKPGTGSHITIKNGHSVAITSSVNTAGIHIEEGAVLYAKGASSTTGVTLSIINTTDNVPENFIVNNGAIFSGNISPSIGHIRLQVQLKVKKFTLMGTGNTYLGRIYARGGNANQLEVVIDQDVILNESNPSAAFSAMDAIVSPNNQRTENDNVTFTINAGKKVELAAEAAISPFHHSSASNTIGGKYTYNINGILDFSKSTAISYFTPNTSDDALATINVSGKLILGEKFRASVSGTELVEKERVNVNVLGAGEIDITNTQTLTLGSVFFNLGENSAVLKSIASNETFQFPIGTNSFYIPCSIKNNSDFANTYKIGLKNLIDDPSVDLSKSVNQQWNIVQGNVGSYNVKFTWPEMNQGIDFSSTAKLLKKDISGSEWISLGTVVPEVDGDLQSYTVTNLSKGGVFVIGEGPIVTPLDLLIFEEVKNISNNLTKLRWVTANERNVSHFIIERSLDGITFSQLDQVMVKSGGGSKEYFFTDTKVEGMVYYRLKSIDNDGKISANKIIFTGKVSDGVNINIYPNPVSSKLIISAKGDKSIQSVKVLNTQGQLVFSQLLYGLDQRFEVDMTLYMPGVYVILVENIDGVRDSRRIIKL</sequence>
<evidence type="ECO:0000313" key="4">
    <source>
        <dbReference type="Proteomes" id="UP001597118"/>
    </source>
</evidence>
<keyword evidence="4" id="KW-1185">Reference proteome</keyword>
<feature type="signal peptide" evidence="1">
    <location>
        <begin position="1"/>
        <end position="24"/>
    </location>
</feature>
<evidence type="ECO:0000256" key="1">
    <source>
        <dbReference type="SAM" id="SignalP"/>
    </source>
</evidence>
<feature type="chain" id="PRO_5045536703" evidence="1">
    <location>
        <begin position="25"/>
        <end position="650"/>
    </location>
</feature>
<keyword evidence="1" id="KW-0732">Signal</keyword>
<evidence type="ECO:0000259" key="2">
    <source>
        <dbReference type="Pfam" id="PF18962"/>
    </source>
</evidence>
<dbReference type="Gene3D" id="2.60.40.10">
    <property type="entry name" value="Immunoglobulins"/>
    <property type="match status" value="1"/>
</dbReference>
<accession>A0ABW4IH16</accession>
<comment type="caution">
    <text evidence="3">The sequence shown here is derived from an EMBL/GenBank/DDBJ whole genome shotgun (WGS) entry which is preliminary data.</text>
</comment>
<dbReference type="InterPro" id="IPR026444">
    <property type="entry name" value="Secre_tail"/>
</dbReference>
<dbReference type="Pfam" id="PF18962">
    <property type="entry name" value="Por_Secre_tail"/>
    <property type="match status" value="1"/>
</dbReference>
<organism evidence="3 4">
    <name type="scientific">Pseudopedobacter beijingensis</name>
    <dbReference type="NCBI Taxonomy" id="1207056"/>
    <lineage>
        <taxon>Bacteria</taxon>
        <taxon>Pseudomonadati</taxon>
        <taxon>Bacteroidota</taxon>
        <taxon>Sphingobacteriia</taxon>
        <taxon>Sphingobacteriales</taxon>
        <taxon>Sphingobacteriaceae</taxon>
        <taxon>Pseudopedobacter</taxon>
    </lineage>
</organism>
<dbReference type="InterPro" id="IPR013783">
    <property type="entry name" value="Ig-like_fold"/>
</dbReference>
<feature type="domain" description="Secretion system C-terminal sorting" evidence="2">
    <location>
        <begin position="575"/>
        <end position="640"/>
    </location>
</feature>
<protein>
    <submittedName>
        <fullName evidence="3">T9SS type A sorting domain-containing protein</fullName>
    </submittedName>
</protein>
<dbReference type="EMBL" id="JBHUDG010000045">
    <property type="protein sequence ID" value="MFD1631284.1"/>
    <property type="molecule type" value="Genomic_DNA"/>
</dbReference>
<proteinExistence type="predicted"/>
<dbReference type="NCBIfam" id="TIGR04183">
    <property type="entry name" value="Por_Secre_tail"/>
    <property type="match status" value="1"/>
</dbReference>
<gene>
    <name evidence="3" type="ORF">ACFSAH_15510</name>
</gene>